<protein>
    <submittedName>
        <fullName evidence="2">Uncharacterized protein</fullName>
    </submittedName>
</protein>
<evidence type="ECO:0000313" key="2">
    <source>
        <dbReference type="EMBL" id="CAB4132379.1"/>
    </source>
</evidence>
<dbReference type="EMBL" id="LR796261">
    <property type="protein sequence ID" value="CAB4132379.1"/>
    <property type="molecule type" value="Genomic_DNA"/>
</dbReference>
<reference evidence="2" key="1">
    <citation type="submission" date="2020-04" db="EMBL/GenBank/DDBJ databases">
        <authorList>
            <person name="Chiriac C."/>
            <person name="Salcher M."/>
            <person name="Ghai R."/>
            <person name="Kavagutti S V."/>
        </authorList>
    </citation>
    <scope>NUCLEOTIDE SEQUENCE</scope>
</reference>
<accession>A0A6J5LL48</accession>
<proteinExistence type="predicted"/>
<keyword evidence="1" id="KW-0472">Membrane</keyword>
<feature type="transmembrane region" description="Helical" evidence="1">
    <location>
        <begin position="6"/>
        <end position="30"/>
    </location>
</feature>
<sequence length="34" mass="3785">MIEFLVLVFVLFIGGAITIGVCCLLANWIADWQD</sequence>
<name>A0A6J5LL48_9CAUD</name>
<keyword evidence="1" id="KW-1133">Transmembrane helix</keyword>
<organism evidence="2">
    <name type="scientific">uncultured Caudovirales phage</name>
    <dbReference type="NCBI Taxonomy" id="2100421"/>
    <lineage>
        <taxon>Viruses</taxon>
        <taxon>Duplodnaviria</taxon>
        <taxon>Heunggongvirae</taxon>
        <taxon>Uroviricota</taxon>
        <taxon>Caudoviricetes</taxon>
        <taxon>Peduoviridae</taxon>
        <taxon>Maltschvirus</taxon>
        <taxon>Maltschvirus maltsch</taxon>
    </lineage>
</organism>
<keyword evidence="1" id="KW-0812">Transmembrane</keyword>
<gene>
    <name evidence="2" type="ORF">UFOVP259_28</name>
</gene>
<evidence type="ECO:0000256" key="1">
    <source>
        <dbReference type="SAM" id="Phobius"/>
    </source>
</evidence>